<dbReference type="EMBL" id="JARK01001494">
    <property type="protein sequence ID" value="EYB95570.1"/>
    <property type="molecule type" value="Genomic_DNA"/>
</dbReference>
<dbReference type="AlphaFoldDB" id="A0A016SYQ2"/>
<proteinExistence type="predicted"/>
<reference evidence="2" key="1">
    <citation type="journal article" date="2015" name="Nat. Genet.">
        <title>The genome and transcriptome of the zoonotic hookworm Ancylostoma ceylanicum identify infection-specific gene families.</title>
        <authorList>
            <person name="Schwarz E.M."/>
            <person name="Hu Y."/>
            <person name="Antoshechkin I."/>
            <person name="Miller M.M."/>
            <person name="Sternberg P.W."/>
            <person name="Aroian R.V."/>
        </authorList>
    </citation>
    <scope>NUCLEOTIDE SEQUENCE</scope>
    <source>
        <strain evidence="2">HY135</strain>
    </source>
</reference>
<gene>
    <name evidence="1" type="primary">Acey_s0158.g3244</name>
    <name evidence="1" type="ORF">Y032_0158g3244</name>
</gene>
<dbReference type="Proteomes" id="UP000024635">
    <property type="component" value="Unassembled WGS sequence"/>
</dbReference>
<name>A0A016SYQ2_9BILA</name>
<protein>
    <submittedName>
        <fullName evidence="1">Uncharacterized protein</fullName>
    </submittedName>
</protein>
<sequence>MFFSEVPLPKPDFVHIDMQTAKSNMIANDNHGMLTFYALRGSFQWQQLVIARNCWLAFDDEALGPQYSAVFSALF</sequence>
<organism evidence="1 2">
    <name type="scientific">Ancylostoma ceylanicum</name>
    <dbReference type="NCBI Taxonomy" id="53326"/>
    <lineage>
        <taxon>Eukaryota</taxon>
        <taxon>Metazoa</taxon>
        <taxon>Ecdysozoa</taxon>
        <taxon>Nematoda</taxon>
        <taxon>Chromadorea</taxon>
        <taxon>Rhabditida</taxon>
        <taxon>Rhabditina</taxon>
        <taxon>Rhabditomorpha</taxon>
        <taxon>Strongyloidea</taxon>
        <taxon>Ancylostomatidae</taxon>
        <taxon>Ancylostomatinae</taxon>
        <taxon>Ancylostoma</taxon>
    </lineage>
</organism>
<evidence type="ECO:0000313" key="1">
    <source>
        <dbReference type="EMBL" id="EYB95570.1"/>
    </source>
</evidence>
<keyword evidence="2" id="KW-1185">Reference proteome</keyword>
<comment type="caution">
    <text evidence="1">The sequence shown here is derived from an EMBL/GenBank/DDBJ whole genome shotgun (WGS) entry which is preliminary data.</text>
</comment>
<evidence type="ECO:0000313" key="2">
    <source>
        <dbReference type="Proteomes" id="UP000024635"/>
    </source>
</evidence>
<accession>A0A016SYQ2</accession>